<comment type="similarity">
    <text evidence="2">In the N-terminal section; belongs to the PMEI family.</text>
</comment>
<dbReference type="EC" id="3.1.1.11" evidence="7"/>
<keyword evidence="4 7" id="KW-0378">Hydrolase</keyword>
<comment type="similarity">
    <text evidence="3">In the C-terminal section; belongs to the pectinesterase family.</text>
</comment>
<dbReference type="SUPFAM" id="SSF101148">
    <property type="entry name" value="Plant invertase/pectin methylesterase inhibitor"/>
    <property type="match status" value="1"/>
</dbReference>
<protein>
    <recommendedName>
        <fullName evidence="7">Pectinesterase</fullName>
        <ecNumber evidence="7">3.1.1.11</ecNumber>
    </recommendedName>
</protein>
<dbReference type="PANTHER" id="PTHR31707">
    <property type="entry name" value="PECTINESTERASE"/>
    <property type="match status" value="1"/>
</dbReference>
<evidence type="ECO:0000256" key="6">
    <source>
        <dbReference type="PROSITE-ProRule" id="PRU10040"/>
    </source>
</evidence>
<reference evidence="9 10" key="1">
    <citation type="journal article" date="2022" name="Cell">
        <title>Repeat-based holocentromeres influence genome architecture and karyotype evolution.</title>
        <authorList>
            <person name="Hofstatter P.G."/>
            <person name="Thangavel G."/>
            <person name="Lux T."/>
            <person name="Neumann P."/>
            <person name="Vondrak T."/>
            <person name="Novak P."/>
            <person name="Zhang M."/>
            <person name="Costa L."/>
            <person name="Castellani M."/>
            <person name="Scott A."/>
            <person name="Toegelov H."/>
            <person name="Fuchs J."/>
            <person name="Mata-Sucre Y."/>
            <person name="Dias Y."/>
            <person name="Vanzela A.L.L."/>
            <person name="Huettel B."/>
            <person name="Almeida C.C.S."/>
            <person name="Simkova H."/>
            <person name="Souza G."/>
            <person name="Pedrosa-Harand A."/>
            <person name="Macas J."/>
            <person name="Mayer K.F.X."/>
            <person name="Houben A."/>
            <person name="Marques A."/>
        </authorList>
    </citation>
    <scope>NUCLEOTIDE SEQUENCE [LARGE SCALE GENOMIC DNA]</scope>
    <source>
        <strain evidence="9">RhyTen1mFocal</strain>
    </source>
</reference>
<keyword evidence="7" id="KW-0732">Signal</keyword>
<dbReference type="InterPro" id="IPR012334">
    <property type="entry name" value="Pectin_lyas_fold"/>
</dbReference>
<evidence type="ECO:0000256" key="2">
    <source>
        <dbReference type="ARBA" id="ARBA00006027"/>
    </source>
</evidence>
<evidence type="ECO:0000256" key="5">
    <source>
        <dbReference type="ARBA" id="ARBA00023085"/>
    </source>
</evidence>
<feature type="domain" description="Pectinesterase inhibitor" evidence="8">
    <location>
        <begin position="13"/>
        <end position="167"/>
    </location>
</feature>
<comment type="caution">
    <text evidence="9">The sequence shown here is derived from an EMBL/GenBank/DDBJ whole genome shotgun (WGS) entry which is preliminary data.</text>
</comment>
<evidence type="ECO:0000256" key="7">
    <source>
        <dbReference type="RuleBase" id="RU000589"/>
    </source>
</evidence>
<dbReference type="FunFam" id="2.160.20.10:FF:000001">
    <property type="entry name" value="Pectinesterase"/>
    <property type="match status" value="1"/>
</dbReference>
<dbReference type="PROSITE" id="PS00800">
    <property type="entry name" value="PECTINESTERASE_1"/>
    <property type="match status" value="1"/>
</dbReference>
<dbReference type="Proteomes" id="UP001210211">
    <property type="component" value="Unassembled WGS sequence"/>
</dbReference>
<feature type="active site" evidence="6">
    <location>
        <position position="358"/>
    </location>
</feature>
<proteinExistence type="inferred from homology"/>
<dbReference type="GO" id="GO:0004857">
    <property type="term" value="F:enzyme inhibitor activity"/>
    <property type="evidence" value="ECO:0007669"/>
    <property type="project" value="InterPro"/>
</dbReference>
<gene>
    <name evidence="9" type="ORF">LUZ61_008565</name>
</gene>
<dbReference type="CDD" id="cd15799">
    <property type="entry name" value="PMEI-like_4"/>
    <property type="match status" value="1"/>
</dbReference>
<dbReference type="EMBL" id="JAMRDG010000001">
    <property type="protein sequence ID" value="KAJ3704860.1"/>
    <property type="molecule type" value="Genomic_DNA"/>
</dbReference>
<keyword evidence="10" id="KW-1185">Reference proteome</keyword>
<comment type="function">
    <text evidence="7">Acts in the modification of cell walls via demethylesterification of cell wall pectin.</text>
</comment>
<dbReference type="InterPro" id="IPR006501">
    <property type="entry name" value="Pectinesterase_inhib_dom"/>
</dbReference>
<accession>A0AAD6EXR0</accession>
<dbReference type="Pfam" id="PF01095">
    <property type="entry name" value="Pectinesterase"/>
    <property type="match status" value="1"/>
</dbReference>
<dbReference type="InterPro" id="IPR018040">
    <property type="entry name" value="Pectinesterase_Tyr_AS"/>
</dbReference>
<evidence type="ECO:0000259" key="8">
    <source>
        <dbReference type="SMART" id="SM00856"/>
    </source>
</evidence>
<dbReference type="InterPro" id="IPR033131">
    <property type="entry name" value="Pectinesterase_Asp_AS"/>
</dbReference>
<comment type="subcellular location">
    <subcellularLocation>
        <location evidence="7">Secreted</location>
        <location evidence="7">Cell wall</location>
    </subcellularLocation>
</comment>
<dbReference type="GO" id="GO:0042545">
    <property type="term" value="P:cell wall modification"/>
    <property type="evidence" value="ECO:0007669"/>
    <property type="project" value="UniProtKB-UniRule"/>
</dbReference>
<dbReference type="GO" id="GO:0045490">
    <property type="term" value="P:pectin catabolic process"/>
    <property type="evidence" value="ECO:0007669"/>
    <property type="project" value="UniProtKB-UniRule"/>
</dbReference>
<evidence type="ECO:0000256" key="3">
    <source>
        <dbReference type="ARBA" id="ARBA00007786"/>
    </source>
</evidence>
<dbReference type="InterPro" id="IPR035513">
    <property type="entry name" value="Invertase/methylesterase_inhib"/>
</dbReference>
<feature type="chain" id="PRO_5041782200" description="Pectinesterase" evidence="7">
    <location>
        <begin position="24"/>
        <end position="527"/>
    </location>
</feature>
<comment type="pathway">
    <text evidence="1 7">Glycan metabolism; pectin degradation; 2-dehydro-3-deoxy-D-gluconate from pectin: step 1/5.</text>
</comment>
<dbReference type="PROSITE" id="PS00503">
    <property type="entry name" value="PECTINESTERASE_2"/>
    <property type="match status" value="1"/>
</dbReference>
<evidence type="ECO:0000256" key="4">
    <source>
        <dbReference type="ARBA" id="ARBA00022801"/>
    </source>
</evidence>
<dbReference type="Gene3D" id="2.160.20.10">
    <property type="entry name" value="Single-stranded right-handed beta-helix, Pectin lyase-like"/>
    <property type="match status" value="1"/>
</dbReference>
<dbReference type="SMART" id="SM00856">
    <property type="entry name" value="PMEI"/>
    <property type="match status" value="1"/>
</dbReference>
<dbReference type="SUPFAM" id="SSF51126">
    <property type="entry name" value="Pectin lyase-like"/>
    <property type="match status" value="1"/>
</dbReference>
<dbReference type="Pfam" id="PF04043">
    <property type="entry name" value="PMEI"/>
    <property type="match status" value="1"/>
</dbReference>
<evidence type="ECO:0000256" key="1">
    <source>
        <dbReference type="ARBA" id="ARBA00005184"/>
    </source>
</evidence>
<comment type="catalytic activity">
    <reaction evidence="7">
        <text>[(1-&gt;4)-alpha-D-galacturonosyl methyl ester](n) + n H2O = [(1-&gt;4)-alpha-D-galacturonosyl](n) + n methanol + n H(+)</text>
        <dbReference type="Rhea" id="RHEA:22380"/>
        <dbReference type="Rhea" id="RHEA-COMP:14570"/>
        <dbReference type="Rhea" id="RHEA-COMP:14573"/>
        <dbReference type="ChEBI" id="CHEBI:15377"/>
        <dbReference type="ChEBI" id="CHEBI:15378"/>
        <dbReference type="ChEBI" id="CHEBI:17790"/>
        <dbReference type="ChEBI" id="CHEBI:140522"/>
        <dbReference type="ChEBI" id="CHEBI:140523"/>
        <dbReference type="EC" id="3.1.1.11"/>
    </reaction>
</comment>
<keyword evidence="7" id="KW-0961">Cell wall biogenesis/degradation</keyword>
<dbReference type="InterPro" id="IPR011050">
    <property type="entry name" value="Pectin_lyase_fold/virulence"/>
</dbReference>
<keyword evidence="7" id="KW-0134">Cell wall</keyword>
<evidence type="ECO:0000313" key="10">
    <source>
        <dbReference type="Proteomes" id="UP001210211"/>
    </source>
</evidence>
<name>A0AAD6EXR0_9POAL</name>
<dbReference type="AlphaFoldDB" id="A0AAD6EXR0"/>
<dbReference type="GO" id="GO:0030599">
    <property type="term" value="F:pectinesterase activity"/>
    <property type="evidence" value="ECO:0007669"/>
    <property type="project" value="UniProtKB-UniRule"/>
</dbReference>
<keyword evidence="5 7" id="KW-0063">Aspartyl esterase</keyword>
<dbReference type="Gene3D" id="1.20.140.40">
    <property type="entry name" value="Invertase/pectin methylesterase inhibitor family protein"/>
    <property type="match status" value="1"/>
</dbReference>
<dbReference type="InterPro" id="IPR000070">
    <property type="entry name" value="Pectinesterase_cat"/>
</dbReference>
<organism evidence="9 10">
    <name type="scientific">Rhynchospora tenuis</name>
    <dbReference type="NCBI Taxonomy" id="198213"/>
    <lineage>
        <taxon>Eukaryota</taxon>
        <taxon>Viridiplantae</taxon>
        <taxon>Streptophyta</taxon>
        <taxon>Embryophyta</taxon>
        <taxon>Tracheophyta</taxon>
        <taxon>Spermatophyta</taxon>
        <taxon>Magnoliopsida</taxon>
        <taxon>Liliopsida</taxon>
        <taxon>Poales</taxon>
        <taxon>Cyperaceae</taxon>
        <taxon>Cyperoideae</taxon>
        <taxon>Rhynchosporeae</taxon>
        <taxon>Rhynchospora</taxon>
    </lineage>
</organism>
<feature type="signal peptide" evidence="7">
    <location>
        <begin position="1"/>
        <end position="23"/>
    </location>
</feature>
<evidence type="ECO:0000313" key="9">
    <source>
        <dbReference type="EMBL" id="KAJ3704860.1"/>
    </source>
</evidence>
<sequence>MASPSLPLFFLFSALILSQTTFSISTSQPSHGSGRHTSAGSFIPTDGFLSTLRSTLDEIQRVVSIVSSFSGVLGGGLRMSSAVSDCLDLLDLSSDELSWSLSSSQATTTSVSGTGNRRSDLKSWLSAALSNQDTCKEGLDATDSMLGSLIATGLETVTSLVADSLSEVATATGSNGGKGGRMLVEGFPTWIKSKERKLLQAAPQGIVADAVVAQDGTGNYKTIKEAVNAVPDMSEKRYVIYIKKGVYKENVEVNKKKWNMMLVGDGMGVTVISGDRNFVDGWTTYRSATLAVVGKGFIARDLTVENTAGPSKHQAVALRSDSDLSVFYQCSFEGYQDTLYAHALRQFYRDCKISGTVDFVFGDAAAVFQNCQLLARKPLPDQKNSVTAQGRKDPNQNTGFCFQFCNVSADVDLASALATSSPNQTYTYLGRPWKEYSRTVIMQSYIGNVVRPEGWLEWNGNFGLDTLFYGEFMNFGPGSGLASRVKWPGYHAMNNTDQVANFTVAQFIDGNLWLPSTGVKYAAGLTA</sequence>
<keyword evidence="7" id="KW-0964">Secreted</keyword>